<dbReference type="CDD" id="cd04181">
    <property type="entry name" value="NTP_transferase"/>
    <property type="match status" value="1"/>
</dbReference>
<organism evidence="3 4">
    <name type="scientific">Dictyobacter kobayashii</name>
    <dbReference type="NCBI Taxonomy" id="2014872"/>
    <lineage>
        <taxon>Bacteria</taxon>
        <taxon>Bacillati</taxon>
        <taxon>Chloroflexota</taxon>
        <taxon>Ktedonobacteria</taxon>
        <taxon>Ktedonobacterales</taxon>
        <taxon>Dictyobacteraceae</taxon>
        <taxon>Dictyobacter</taxon>
    </lineage>
</organism>
<evidence type="ECO:0000259" key="2">
    <source>
        <dbReference type="Pfam" id="PF00483"/>
    </source>
</evidence>
<feature type="domain" description="Nucleotidyl transferase" evidence="2">
    <location>
        <begin position="2"/>
        <end position="176"/>
    </location>
</feature>
<protein>
    <recommendedName>
        <fullName evidence="2">Nucleotidyl transferase domain-containing protein</fullName>
    </recommendedName>
</protein>
<accession>A0A402AC93</accession>
<dbReference type="InterPro" id="IPR029044">
    <property type="entry name" value="Nucleotide-diphossugar_trans"/>
</dbReference>
<name>A0A402AC93_9CHLR</name>
<dbReference type="EMBL" id="BIFS01000001">
    <property type="protein sequence ID" value="GCE16709.1"/>
    <property type="molecule type" value="Genomic_DNA"/>
</dbReference>
<comment type="caution">
    <text evidence="3">The sequence shown here is derived from an EMBL/GenBank/DDBJ whole genome shotgun (WGS) entry which is preliminary data.</text>
</comment>
<dbReference type="PANTHER" id="PTHR22572">
    <property type="entry name" value="SUGAR-1-PHOSPHATE GUANYL TRANSFERASE"/>
    <property type="match status" value="1"/>
</dbReference>
<dbReference type="InterPro" id="IPR005835">
    <property type="entry name" value="NTP_transferase_dom"/>
</dbReference>
<keyword evidence="1" id="KW-0472">Membrane</keyword>
<evidence type="ECO:0000313" key="3">
    <source>
        <dbReference type="EMBL" id="GCE16709.1"/>
    </source>
</evidence>
<sequence length="196" mass="21481">MKCVILGAGLGSRLQPFSQELPKPMMPVVNKPLLEHTIQTIRNIGIQDILINLFYLPETIKSYFGDGSNYGVHITWGHETKLSGPAGALLTFEEILCQEQVVLVVSGDALHDVNLDDFVQTHKKSGAQLSVVMKEVQDAGRFGVGSVGQDNLLTDFVEKPPLPHEDYGLVSCGIYCITLLYSLCSGVLMYMISARI</sequence>
<dbReference type="InterPro" id="IPR050486">
    <property type="entry name" value="Mannose-1P_guanyltransferase"/>
</dbReference>
<reference evidence="4" key="1">
    <citation type="submission" date="2018-12" db="EMBL/GenBank/DDBJ databases">
        <title>Tengunoibacter tsumagoiensis gen. nov., sp. nov., Dictyobacter kobayashii sp. nov., D. alpinus sp. nov., and D. joshuensis sp. nov. and description of Dictyobacteraceae fam. nov. within the order Ktedonobacterales isolated from Tengu-no-mugimeshi.</title>
        <authorList>
            <person name="Wang C.M."/>
            <person name="Zheng Y."/>
            <person name="Sakai Y."/>
            <person name="Toyoda A."/>
            <person name="Minakuchi Y."/>
            <person name="Abe K."/>
            <person name="Yokota A."/>
            <person name="Yabe S."/>
        </authorList>
    </citation>
    <scope>NUCLEOTIDE SEQUENCE [LARGE SCALE GENOMIC DNA]</scope>
    <source>
        <strain evidence="4">Uno11</strain>
    </source>
</reference>
<dbReference type="AlphaFoldDB" id="A0A402AC93"/>
<dbReference type="OrthoDB" id="9803871at2"/>
<dbReference type="SUPFAM" id="SSF53448">
    <property type="entry name" value="Nucleotide-diphospho-sugar transferases"/>
    <property type="match status" value="1"/>
</dbReference>
<keyword evidence="1" id="KW-1133">Transmembrane helix</keyword>
<keyword evidence="4" id="KW-1185">Reference proteome</keyword>
<evidence type="ECO:0000256" key="1">
    <source>
        <dbReference type="SAM" id="Phobius"/>
    </source>
</evidence>
<gene>
    <name evidence="3" type="ORF">KDK_05090</name>
</gene>
<dbReference type="Proteomes" id="UP000287188">
    <property type="component" value="Unassembled WGS sequence"/>
</dbReference>
<dbReference type="Gene3D" id="3.90.550.10">
    <property type="entry name" value="Spore Coat Polysaccharide Biosynthesis Protein SpsA, Chain A"/>
    <property type="match status" value="1"/>
</dbReference>
<proteinExistence type="predicted"/>
<feature type="transmembrane region" description="Helical" evidence="1">
    <location>
        <begin position="167"/>
        <end position="192"/>
    </location>
</feature>
<dbReference type="RefSeq" id="WP_126548556.1">
    <property type="nucleotide sequence ID" value="NZ_BIFS01000001.1"/>
</dbReference>
<keyword evidence="1" id="KW-0812">Transmembrane</keyword>
<evidence type="ECO:0000313" key="4">
    <source>
        <dbReference type="Proteomes" id="UP000287188"/>
    </source>
</evidence>
<dbReference type="Pfam" id="PF00483">
    <property type="entry name" value="NTP_transferase"/>
    <property type="match status" value="1"/>
</dbReference>